<dbReference type="PROSITE" id="PS50195">
    <property type="entry name" value="PX"/>
    <property type="match status" value="1"/>
</dbReference>
<dbReference type="InterPro" id="IPR036871">
    <property type="entry name" value="PX_dom_sf"/>
</dbReference>
<dbReference type="Pfam" id="PF00787">
    <property type="entry name" value="PX"/>
    <property type="match status" value="1"/>
</dbReference>
<evidence type="ECO:0000256" key="2">
    <source>
        <dbReference type="SAM" id="Phobius"/>
    </source>
</evidence>
<dbReference type="AlphaFoldDB" id="A0A7R9YD87"/>
<dbReference type="EMBL" id="HBEA01011094">
    <property type="protein sequence ID" value="CAD8258975.1"/>
    <property type="molecule type" value="Transcribed_RNA"/>
</dbReference>
<sequence length="540" mass="60109">MQAAGVESGIHIAGWRIVGVKGRRHVEFCVSESPDSDAESQERFVICWRRWSSFKALQRRLQRRFPLATPPLNTDAWRRHLDDPDFLLQRQRQLSTFLAQCLENADMRGSQEMWSFLLNDAPLRARAPPDETIEGETSSGELLVARGAGLDRSRRTLEPLQPRQGQVEPAAAAEEVDMSMAALTLCLLALLVTFLRTLLFMMAGLAALMATLKVFSVVSVSVTKPGMDPPERRSGPLGDQDDPAHDSEAPVSASTVARLKSDLLLMMTSGQSSGQSLPKIFTDAYLEQVVLKPGRSFDYTRNKLGKCLAFRKRLSLDPGPALVSAETRQVLSTGCLYWHGFDKAGRAIIWAHPSRVNWTEHSAGAFVNAVAVLWDYGLQIMPKKATQFVYIECTNGGGWEKAPLTKVLRVVRHGLDLLLTGFPDRVHMFHIAPSTALNRLIFRFSSPLLPSTFKNKMNMVQDAPDLLIEHISGVVHGDRVPTFYGGTYRHPFEEGVFDFETMLKRQEELCHEFERDAGLLGPEAKDHPCVPATADETMDA</sequence>
<dbReference type="Gene3D" id="3.30.1520.10">
    <property type="entry name" value="Phox-like domain"/>
    <property type="match status" value="1"/>
</dbReference>
<dbReference type="PROSITE" id="PS50191">
    <property type="entry name" value="CRAL_TRIO"/>
    <property type="match status" value="1"/>
</dbReference>
<dbReference type="InterPro" id="IPR001251">
    <property type="entry name" value="CRAL-TRIO_dom"/>
</dbReference>
<evidence type="ECO:0000259" key="4">
    <source>
        <dbReference type="PROSITE" id="PS50195"/>
    </source>
</evidence>
<feature type="domain" description="CRAL-TRIO" evidence="3">
    <location>
        <begin position="324"/>
        <end position="487"/>
    </location>
</feature>
<feature type="region of interest" description="Disordered" evidence="1">
    <location>
        <begin position="225"/>
        <end position="252"/>
    </location>
</feature>
<evidence type="ECO:0000313" key="5">
    <source>
        <dbReference type="EMBL" id="CAD8258975.1"/>
    </source>
</evidence>
<dbReference type="CDD" id="cd00170">
    <property type="entry name" value="SEC14"/>
    <property type="match status" value="1"/>
</dbReference>
<dbReference type="CDD" id="cd06093">
    <property type="entry name" value="PX_domain"/>
    <property type="match status" value="1"/>
</dbReference>
<gene>
    <name evidence="5" type="ORF">PPYR1160_LOCUS8476</name>
</gene>
<organism evidence="5">
    <name type="scientific">Pinguiococcus pyrenoidosus</name>
    <dbReference type="NCBI Taxonomy" id="172671"/>
    <lineage>
        <taxon>Eukaryota</taxon>
        <taxon>Sar</taxon>
        <taxon>Stramenopiles</taxon>
        <taxon>Ochrophyta</taxon>
        <taxon>Pinguiophyceae</taxon>
        <taxon>Pinguiochrysidales</taxon>
        <taxon>Pinguiochrysidaceae</taxon>
        <taxon>Pinguiococcus</taxon>
    </lineage>
</organism>
<dbReference type="PANTHER" id="PTHR45824">
    <property type="entry name" value="GH16843P"/>
    <property type="match status" value="1"/>
</dbReference>
<protein>
    <recommendedName>
        <fullName evidence="6">CRAL-TRIO domain-containing protein</fullName>
    </recommendedName>
</protein>
<reference evidence="5" key="1">
    <citation type="submission" date="2021-01" db="EMBL/GenBank/DDBJ databases">
        <authorList>
            <person name="Corre E."/>
            <person name="Pelletier E."/>
            <person name="Niang G."/>
            <person name="Scheremetjew M."/>
            <person name="Finn R."/>
            <person name="Kale V."/>
            <person name="Holt S."/>
            <person name="Cochrane G."/>
            <person name="Meng A."/>
            <person name="Brown T."/>
            <person name="Cohen L."/>
        </authorList>
    </citation>
    <scope>NUCLEOTIDE SEQUENCE</scope>
    <source>
        <strain evidence="5">CCMP2078</strain>
    </source>
</reference>
<proteinExistence type="predicted"/>
<name>A0A7R9YD87_9STRA</name>
<keyword evidence="2" id="KW-0812">Transmembrane</keyword>
<dbReference type="InterPro" id="IPR036865">
    <property type="entry name" value="CRAL-TRIO_dom_sf"/>
</dbReference>
<keyword evidence="2" id="KW-1133">Transmembrane helix</keyword>
<evidence type="ECO:0008006" key="6">
    <source>
        <dbReference type="Google" id="ProtNLM"/>
    </source>
</evidence>
<dbReference type="InterPro" id="IPR052578">
    <property type="entry name" value="PI_Transfer_CRAL-TRIO"/>
</dbReference>
<dbReference type="Pfam" id="PF00650">
    <property type="entry name" value="CRAL_TRIO"/>
    <property type="match status" value="1"/>
</dbReference>
<dbReference type="Gene3D" id="3.40.525.10">
    <property type="entry name" value="CRAL-TRIO lipid binding domain"/>
    <property type="match status" value="1"/>
</dbReference>
<keyword evidence="2" id="KW-0472">Membrane</keyword>
<feature type="domain" description="PX" evidence="4">
    <location>
        <begin position="1"/>
        <end position="124"/>
    </location>
</feature>
<dbReference type="PANTHER" id="PTHR45824:SF29">
    <property type="entry name" value="GH16843P"/>
    <property type="match status" value="1"/>
</dbReference>
<dbReference type="GO" id="GO:0008526">
    <property type="term" value="F:phosphatidylinositol transfer activity"/>
    <property type="evidence" value="ECO:0007669"/>
    <property type="project" value="TreeGrafter"/>
</dbReference>
<dbReference type="SUPFAM" id="SSF64268">
    <property type="entry name" value="PX domain"/>
    <property type="match status" value="1"/>
</dbReference>
<feature type="transmembrane region" description="Helical" evidence="2">
    <location>
        <begin position="185"/>
        <end position="210"/>
    </location>
</feature>
<dbReference type="GO" id="GO:0035091">
    <property type="term" value="F:phosphatidylinositol binding"/>
    <property type="evidence" value="ECO:0007669"/>
    <property type="project" value="InterPro"/>
</dbReference>
<dbReference type="InterPro" id="IPR001683">
    <property type="entry name" value="PX_dom"/>
</dbReference>
<accession>A0A7R9YD87</accession>
<dbReference type="SUPFAM" id="SSF52087">
    <property type="entry name" value="CRAL/TRIO domain"/>
    <property type="match status" value="1"/>
</dbReference>
<evidence type="ECO:0000259" key="3">
    <source>
        <dbReference type="PROSITE" id="PS50191"/>
    </source>
</evidence>
<evidence type="ECO:0000256" key="1">
    <source>
        <dbReference type="SAM" id="MobiDB-lite"/>
    </source>
</evidence>